<protein>
    <submittedName>
        <fullName evidence="2">ABC transporter permease</fullName>
    </submittedName>
</protein>
<feature type="transmembrane region" description="Helical" evidence="1">
    <location>
        <begin position="147"/>
        <end position="175"/>
    </location>
</feature>
<dbReference type="OrthoDB" id="2249484at2"/>
<feature type="transmembrane region" description="Helical" evidence="1">
    <location>
        <begin position="232"/>
        <end position="252"/>
    </location>
</feature>
<gene>
    <name evidence="2" type="ORF">FEZ51_01525</name>
</gene>
<keyword evidence="1" id="KW-1133">Transmembrane helix</keyword>
<evidence type="ECO:0000313" key="2">
    <source>
        <dbReference type="EMBL" id="TLQ05364.1"/>
    </source>
</evidence>
<keyword evidence="1" id="KW-0812">Transmembrane</keyword>
<dbReference type="Proteomes" id="UP000305541">
    <property type="component" value="Unassembled WGS sequence"/>
</dbReference>
<dbReference type="RefSeq" id="WP_138473732.1">
    <property type="nucleotide sequence ID" value="NZ_VBTH01000002.1"/>
</dbReference>
<reference evidence="2 3" key="1">
    <citation type="submission" date="2019-05" db="EMBL/GenBank/DDBJ databases">
        <title>The metagenome of a microbial culture collection derived from dairy environment covers the genomic content of the human microbiome.</title>
        <authorList>
            <person name="Roder T."/>
            <person name="Wuthrich D."/>
            <person name="Sattari Z."/>
            <person name="Von Ah U."/>
            <person name="Bar C."/>
            <person name="Ronchi F."/>
            <person name="Macpherson A.J."/>
            <person name="Ganal-Vonarburg S.C."/>
            <person name="Bruggmann R."/>
            <person name="Vergeres G."/>
        </authorList>
    </citation>
    <scope>NUCLEOTIDE SEQUENCE [LARGE SCALE GENOMIC DNA]</scope>
    <source>
        <strain evidence="2 3">FAM 18815</strain>
    </source>
</reference>
<keyword evidence="1" id="KW-0472">Membrane</keyword>
<dbReference type="AlphaFoldDB" id="A0A5R9BXA3"/>
<feature type="transmembrane region" description="Helical" evidence="1">
    <location>
        <begin position="182"/>
        <end position="202"/>
    </location>
</feature>
<sequence length="262" mass="29245">MNKTVQVIKYDLSYFLRLILIVYAWMLGLFVLLPTTIHLIGSGTKGVLNTVSISFSIASTGAVLVNAALLFYFGFLTYERFSFLIQNGISRRTGWAAKVVSLSIISLIATVYDFIISMFSLLDGDGYNAIPYLSLYGHFFRSQIPNMVMMVIVTFIFMLTVAIIGMVVGSFFSLLTRRHQKGALITAPIIVILLFTVLSRAIRSKLISFTAIENFLKFLIGYSKTMGNFNPFVPSMIMVVLVIISLIISRGLNTKLKIKRGE</sequence>
<accession>A0A5R9BXA3</accession>
<feature type="transmembrane region" description="Helical" evidence="1">
    <location>
        <begin position="12"/>
        <end position="33"/>
    </location>
</feature>
<feature type="transmembrane region" description="Helical" evidence="1">
    <location>
        <begin position="53"/>
        <end position="78"/>
    </location>
</feature>
<proteinExistence type="predicted"/>
<name>A0A5R9BXA3_9LACO</name>
<evidence type="ECO:0000256" key="1">
    <source>
        <dbReference type="SAM" id="Phobius"/>
    </source>
</evidence>
<comment type="caution">
    <text evidence="2">The sequence shown here is derived from an EMBL/GenBank/DDBJ whole genome shotgun (WGS) entry which is preliminary data.</text>
</comment>
<evidence type="ECO:0000313" key="3">
    <source>
        <dbReference type="Proteomes" id="UP000305541"/>
    </source>
</evidence>
<organism evidence="2 3">
    <name type="scientific">Pediococcus stilesii</name>
    <dbReference type="NCBI Taxonomy" id="331679"/>
    <lineage>
        <taxon>Bacteria</taxon>
        <taxon>Bacillati</taxon>
        <taxon>Bacillota</taxon>
        <taxon>Bacilli</taxon>
        <taxon>Lactobacillales</taxon>
        <taxon>Lactobacillaceae</taxon>
        <taxon>Pediococcus</taxon>
    </lineage>
</organism>
<feature type="transmembrane region" description="Helical" evidence="1">
    <location>
        <begin position="99"/>
        <end position="122"/>
    </location>
</feature>
<dbReference type="EMBL" id="VBTH01000002">
    <property type="protein sequence ID" value="TLQ05364.1"/>
    <property type="molecule type" value="Genomic_DNA"/>
</dbReference>